<reference evidence="1 2" key="2">
    <citation type="submission" date="2018-11" db="EMBL/GenBank/DDBJ databases">
        <authorList>
            <consortium name="Pathogen Informatics"/>
        </authorList>
    </citation>
    <scope>NUCLEOTIDE SEQUENCE [LARGE SCALE GENOMIC DNA]</scope>
</reference>
<dbReference type="EMBL" id="UYWY01000188">
    <property type="protein sequence ID" value="VDM24199.1"/>
    <property type="molecule type" value="Genomic_DNA"/>
</dbReference>
<protein>
    <submittedName>
        <fullName evidence="3">DUF2252 domain-containing protein</fullName>
    </submittedName>
</protein>
<evidence type="ECO:0000313" key="2">
    <source>
        <dbReference type="Proteomes" id="UP000050794"/>
    </source>
</evidence>
<reference evidence="3" key="1">
    <citation type="submission" date="2016-06" db="UniProtKB">
        <authorList>
            <consortium name="WormBaseParasite"/>
        </authorList>
    </citation>
    <scope>IDENTIFICATION</scope>
</reference>
<name>A0A183TVZ8_TOXCA</name>
<gene>
    <name evidence="1" type="ORF">TCNE_LOCUS418</name>
</gene>
<evidence type="ECO:0000313" key="3">
    <source>
        <dbReference type="WBParaSite" id="TCNE_0000041701-mRNA-1"/>
    </source>
</evidence>
<dbReference type="AlphaFoldDB" id="A0A183TVZ8"/>
<proteinExistence type="predicted"/>
<sequence>MNDARLAELCHVYAEGKPLVLATAHTRGELSSSKTGEEWHIVENQLVLAERLEKNGWSNSVQRFFQKIGQTVDNSFCEPDVRKFFAREIIA</sequence>
<evidence type="ECO:0000313" key="1">
    <source>
        <dbReference type="EMBL" id="VDM24199.1"/>
    </source>
</evidence>
<dbReference type="Proteomes" id="UP000050794">
    <property type="component" value="Unassembled WGS sequence"/>
</dbReference>
<dbReference type="WBParaSite" id="TCNE_0000041701-mRNA-1">
    <property type="protein sequence ID" value="TCNE_0000041701-mRNA-1"/>
    <property type="gene ID" value="TCNE_0000041701"/>
</dbReference>
<keyword evidence="2" id="KW-1185">Reference proteome</keyword>
<accession>A0A183TVZ8</accession>
<organism evidence="2 3">
    <name type="scientific">Toxocara canis</name>
    <name type="common">Canine roundworm</name>
    <dbReference type="NCBI Taxonomy" id="6265"/>
    <lineage>
        <taxon>Eukaryota</taxon>
        <taxon>Metazoa</taxon>
        <taxon>Ecdysozoa</taxon>
        <taxon>Nematoda</taxon>
        <taxon>Chromadorea</taxon>
        <taxon>Rhabditida</taxon>
        <taxon>Spirurina</taxon>
        <taxon>Ascaridomorpha</taxon>
        <taxon>Ascaridoidea</taxon>
        <taxon>Toxocaridae</taxon>
        <taxon>Toxocara</taxon>
    </lineage>
</organism>